<accession>A0A7K2INY4</accession>
<evidence type="ECO:0000313" key="4">
    <source>
        <dbReference type="EMBL" id="MFB8768588.1"/>
    </source>
</evidence>
<keyword evidence="2" id="KW-0472">Membrane</keyword>
<dbReference type="AlphaFoldDB" id="A0A7K2INY4"/>
<dbReference type="EMBL" id="JAYMRS010000003">
    <property type="protein sequence ID" value="MFB8768588.1"/>
    <property type="molecule type" value="Genomic_DNA"/>
</dbReference>
<evidence type="ECO:0000313" key="5">
    <source>
        <dbReference type="EMBL" id="MYR31495.1"/>
    </source>
</evidence>
<dbReference type="EMBL" id="WWHY01000001">
    <property type="protein sequence ID" value="MYR31495.1"/>
    <property type="molecule type" value="Genomic_DNA"/>
</dbReference>
<evidence type="ECO:0000256" key="1">
    <source>
        <dbReference type="SAM" id="MobiDB-lite"/>
    </source>
</evidence>
<dbReference type="Pfam" id="PF08044">
    <property type="entry name" value="DUF1707"/>
    <property type="match status" value="1"/>
</dbReference>
<dbReference type="Proteomes" id="UP000467124">
    <property type="component" value="Unassembled WGS sequence"/>
</dbReference>
<dbReference type="PANTHER" id="PTHR40763">
    <property type="entry name" value="MEMBRANE PROTEIN-RELATED"/>
    <property type="match status" value="1"/>
</dbReference>
<sequence length="154" mass="17011">MEVRRLPAHLMRASDTDRDLTIERLAVAFTEGRLDHDEYERRVGEALNAVLVGELRSLTADIPAPALVVPAPRPHRERERPSRPTPTGRGPARSEWGEEWRWWSGAGVLLTAMWATASLVGGELIPYWPLVPLGIWAAVLLASAIWPGDAEPPA</sequence>
<feature type="compositionally biased region" description="Low complexity" evidence="1">
    <location>
        <begin position="85"/>
        <end position="94"/>
    </location>
</feature>
<evidence type="ECO:0000256" key="2">
    <source>
        <dbReference type="SAM" id="Phobius"/>
    </source>
</evidence>
<dbReference type="PANTHER" id="PTHR40763:SF4">
    <property type="entry name" value="DUF1707 DOMAIN-CONTAINING PROTEIN"/>
    <property type="match status" value="1"/>
</dbReference>
<dbReference type="Proteomes" id="UP001585053">
    <property type="component" value="Unassembled WGS sequence"/>
</dbReference>
<feature type="region of interest" description="Disordered" evidence="1">
    <location>
        <begin position="69"/>
        <end position="94"/>
    </location>
</feature>
<dbReference type="OMA" id="WRYWLGG"/>
<keyword evidence="7" id="KW-1185">Reference proteome</keyword>
<evidence type="ECO:0000313" key="7">
    <source>
        <dbReference type="Proteomes" id="UP001585053"/>
    </source>
</evidence>
<gene>
    <name evidence="5" type="ORF">GTW20_04235</name>
    <name evidence="4" type="ORF">VSQ78_12830</name>
</gene>
<keyword evidence="2" id="KW-0812">Transmembrane</keyword>
<proteinExistence type="predicted"/>
<organism evidence="5 6">
    <name type="scientific">Nocardiopsis alba</name>
    <dbReference type="NCBI Taxonomy" id="53437"/>
    <lineage>
        <taxon>Bacteria</taxon>
        <taxon>Bacillati</taxon>
        <taxon>Actinomycetota</taxon>
        <taxon>Actinomycetes</taxon>
        <taxon>Streptosporangiales</taxon>
        <taxon>Nocardiopsidaceae</taxon>
        <taxon>Nocardiopsis</taxon>
    </lineage>
</organism>
<dbReference type="GeneID" id="91393508"/>
<dbReference type="InterPro" id="IPR012551">
    <property type="entry name" value="DUF1707_SHOCT-like"/>
</dbReference>
<name>A0A7K2INY4_9ACTN</name>
<evidence type="ECO:0000259" key="3">
    <source>
        <dbReference type="Pfam" id="PF08044"/>
    </source>
</evidence>
<dbReference type="RefSeq" id="WP_014913264.1">
    <property type="nucleotide sequence ID" value="NZ_BAZE01000012.1"/>
</dbReference>
<reference evidence="5 6" key="1">
    <citation type="journal article" date="2019" name="Nat. Commun.">
        <title>The antimicrobial potential of Streptomyces from insect microbiomes.</title>
        <authorList>
            <person name="Chevrette M.G."/>
            <person name="Carlson C.M."/>
            <person name="Ortega H.E."/>
            <person name="Thomas C."/>
            <person name="Ananiev G.E."/>
            <person name="Barns K.J."/>
            <person name="Book A.J."/>
            <person name="Cagnazzo J."/>
            <person name="Carlos C."/>
            <person name="Flanigan W."/>
            <person name="Grubbs K.J."/>
            <person name="Horn H.A."/>
            <person name="Hoffmann F.M."/>
            <person name="Klassen J.L."/>
            <person name="Knack J.J."/>
            <person name="Lewin G.R."/>
            <person name="McDonald B.R."/>
            <person name="Muller L."/>
            <person name="Melo W.G.P."/>
            <person name="Pinto-Tomas A.A."/>
            <person name="Schmitz A."/>
            <person name="Wendt-Pienkowski E."/>
            <person name="Wildman S."/>
            <person name="Zhao M."/>
            <person name="Zhang F."/>
            <person name="Bugni T.S."/>
            <person name="Andes D.R."/>
            <person name="Pupo M.T."/>
            <person name="Currie C.R."/>
        </authorList>
    </citation>
    <scope>NUCLEOTIDE SEQUENCE [LARGE SCALE GENOMIC DNA]</scope>
    <source>
        <strain evidence="5 6">SID5840</strain>
    </source>
</reference>
<feature type="domain" description="DUF1707" evidence="3">
    <location>
        <begin position="11"/>
        <end position="63"/>
    </location>
</feature>
<reference evidence="4 7" key="2">
    <citation type="submission" date="2024-01" db="EMBL/GenBank/DDBJ databases">
        <title>Genome mining of biosynthetic gene clusters to explore secondary metabolites of Streptomyces sp.</title>
        <authorList>
            <person name="Baig A."/>
            <person name="Ajitkumar Shintre N."/>
            <person name="Kumar H."/>
            <person name="Anbarasu A."/>
            <person name="Ramaiah S."/>
        </authorList>
    </citation>
    <scope>NUCLEOTIDE SEQUENCE [LARGE SCALE GENOMIC DNA]</scope>
    <source>
        <strain evidence="4 7">A01</strain>
    </source>
</reference>
<keyword evidence="2" id="KW-1133">Transmembrane helix</keyword>
<feature type="transmembrane region" description="Helical" evidence="2">
    <location>
        <begin position="127"/>
        <end position="146"/>
    </location>
</feature>
<comment type="caution">
    <text evidence="5">The sequence shown here is derived from an EMBL/GenBank/DDBJ whole genome shotgun (WGS) entry which is preliminary data.</text>
</comment>
<protein>
    <submittedName>
        <fullName evidence="5">DUF1707 domain-containing protein</fullName>
    </submittedName>
</protein>
<evidence type="ECO:0000313" key="6">
    <source>
        <dbReference type="Proteomes" id="UP000467124"/>
    </source>
</evidence>